<feature type="compositionally biased region" description="Gly residues" evidence="2">
    <location>
        <begin position="193"/>
        <end position="230"/>
    </location>
</feature>
<accession>A0A7J6V0T7</accession>
<feature type="non-terminal residue" evidence="4">
    <location>
        <position position="1"/>
    </location>
</feature>
<feature type="region of interest" description="Disordered" evidence="2">
    <location>
        <begin position="1"/>
        <end position="23"/>
    </location>
</feature>
<evidence type="ECO:0000313" key="5">
    <source>
        <dbReference type="Proteomes" id="UP000554482"/>
    </source>
</evidence>
<keyword evidence="1" id="KW-0863">Zinc-finger</keyword>
<organism evidence="4 5">
    <name type="scientific">Thalictrum thalictroides</name>
    <name type="common">Rue-anemone</name>
    <name type="synonym">Anemone thalictroides</name>
    <dbReference type="NCBI Taxonomy" id="46969"/>
    <lineage>
        <taxon>Eukaryota</taxon>
        <taxon>Viridiplantae</taxon>
        <taxon>Streptophyta</taxon>
        <taxon>Embryophyta</taxon>
        <taxon>Tracheophyta</taxon>
        <taxon>Spermatophyta</taxon>
        <taxon>Magnoliopsida</taxon>
        <taxon>Ranunculales</taxon>
        <taxon>Ranunculaceae</taxon>
        <taxon>Thalictroideae</taxon>
        <taxon>Thalictrum</taxon>
    </lineage>
</organism>
<evidence type="ECO:0000256" key="2">
    <source>
        <dbReference type="SAM" id="MobiDB-lite"/>
    </source>
</evidence>
<comment type="caution">
    <text evidence="4">The sequence shown here is derived from an EMBL/GenBank/DDBJ whole genome shotgun (WGS) entry which is preliminary data.</text>
</comment>
<gene>
    <name evidence="4" type="ORF">FRX31_032422</name>
</gene>
<dbReference type="PROSITE" id="PS50158">
    <property type="entry name" value="ZF_CCHC"/>
    <property type="match status" value="1"/>
</dbReference>
<dbReference type="AlphaFoldDB" id="A0A7J6V0T7"/>
<evidence type="ECO:0000313" key="4">
    <source>
        <dbReference type="EMBL" id="KAF5177990.1"/>
    </source>
</evidence>
<feature type="compositionally biased region" description="Low complexity" evidence="2">
    <location>
        <begin position="117"/>
        <end position="130"/>
    </location>
</feature>
<dbReference type="GO" id="GO:0008270">
    <property type="term" value="F:zinc ion binding"/>
    <property type="evidence" value="ECO:0007669"/>
    <property type="project" value="UniProtKB-KW"/>
</dbReference>
<feature type="compositionally biased region" description="Basic residues" evidence="2">
    <location>
        <begin position="12"/>
        <end position="23"/>
    </location>
</feature>
<dbReference type="InterPro" id="IPR001878">
    <property type="entry name" value="Znf_CCHC"/>
</dbReference>
<keyword evidence="1" id="KW-0862">Zinc</keyword>
<name>A0A7J6V0T7_THATH</name>
<evidence type="ECO:0000256" key="1">
    <source>
        <dbReference type="PROSITE-ProRule" id="PRU00047"/>
    </source>
</evidence>
<sequence length="314" mass="33053">IPLEEVNVLPPIRKRQPGRTRKQRRIDAFEAEMTGKRRNEKRCRRCGEFGHNSTGCQNEPEQDKDQTMPVVPNKGGRPKIRPERVVWDPETGRTKVLPNKGAGTGVTAKERAEMLKGAKMAKAAKQASASGNGGNEGGRRGRGRVVGNGNDGNAGNEGGGRGRGRAVGNGNDGNEGGGNAGNEGGGRERGRAVGNGNGGNEGGGNGNGNGGNEGGGRGRGRGNGNGGRGGDPVVSQPTKPSTPPPMEDVTPQSQLTQPTQTEFYCRAPTHNPSRYFRVPDQRNPPQRSSTRLASMFAELEKKVYQGDQASGSKN</sequence>
<feature type="region of interest" description="Disordered" evidence="2">
    <location>
        <begin position="46"/>
        <end position="289"/>
    </location>
</feature>
<feature type="compositionally biased region" description="Gly residues" evidence="2">
    <location>
        <begin position="144"/>
        <end position="184"/>
    </location>
</feature>
<evidence type="ECO:0000259" key="3">
    <source>
        <dbReference type="PROSITE" id="PS50158"/>
    </source>
</evidence>
<reference evidence="4 5" key="1">
    <citation type="submission" date="2020-06" db="EMBL/GenBank/DDBJ databases">
        <title>Transcriptomic and genomic resources for Thalictrum thalictroides and T. hernandezii: Facilitating candidate gene discovery in an emerging model plant lineage.</title>
        <authorList>
            <person name="Arias T."/>
            <person name="Riano-Pachon D.M."/>
            <person name="Di Stilio V.S."/>
        </authorList>
    </citation>
    <scope>NUCLEOTIDE SEQUENCE [LARGE SCALE GENOMIC DNA]</scope>
    <source>
        <strain evidence="5">cv. WT478/WT964</strain>
        <tissue evidence="4">Leaves</tissue>
    </source>
</reference>
<dbReference type="Proteomes" id="UP000554482">
    <property type="component" value="Unassembled WGS sequence"/>
</dbReference>
<dbReference type="GO" id="GO:0003676">
    <property type="term" value="F:nucleic acid binding"/>
    <property type="evidence" value="ECO:0007669"/>
    <property type="project" value="InterPro"/>
</dbReference>
<proteinExistence type="predicted"/>
<dbReference type="EMBL" id="JABWDY010040625">
    <property type="protein sequence ID" value="KAF5177990.1"/>
    <property type="molecule type" value="Genomic_DNA"/>
</dbReference>
<keyword evidence="5" id="KW-1185">Reference proteome</keyword>
<protein>
    <recommendedName>
        <fullName evidence="3">CCHC-type domain-containing protein</fullName>
    </recommendedName>
</protein>
<keyword evidence="1" id="KW-0479">Metal-binding</keyword>
<feature type="domain" description="CCHC-type" evidence="3">
    <location>
        <begin position="42"/>
        <end position="58"/>
    </location>
</feature>
<feature type="compositionally biased region" description="Low complexity" evidence="2">
    <location>
        <begin position="250"/>
        <end position="261"/>
    </location>
</feature>
<feature type="compositionally biased region" description="Basic and acidic residues" evidence="2">
    <location>
        <begin position="80"/>
        <end position="93"/>
    </location>
</feature>